<reference evidence="2 3" key="1">
    <citation type="journal article" date="2015" name="PeerJ">
        <title>First genomic representation of candidate bacterial phylum KSB3 points to enhanced environmental sensing as a trigger of wastewater bulking.</title>
        <authorList>
            <person name="Sekiguchi Y."/>
            <person name="Ohashi A."/>
            <person name="Parks D.H."/>
            <person name="Yamauchi T."/>
            <person name="Tyson G.W."/>
            <person name="Hugenholtz P."/>
        </authorList>
    </citation>
    <scope>NUCLEOTIDE SEQUENCE [LARGE SCALE GENOMIC DNA]</scope>
</reference>
<dbReference type="GO" id="GO:0030170">
    <property type="term" value="F:pyridoxal phosphate binding"/>
    <property type="evidence" value="ECO:0007669"/>
    <property type="project" value="InterPro"/>
</dbReference>
<feature type="domain" description="Aminotransferase class I/classII large" evidence="1">
    <location>
        <begin position="112"/>
        <end position="324"/>
    </location>
</feature>
<evidence type="ECO:0000313" key="3">
    <source>
        <dbReference type="Proteomes" id="UP000030700"/>
    </source>
</evidence>
<dbReference type="GO" id="GO:0008483">
    <property type="term" value="F:transaminase activity"/>
    <property type="evidence" value="ECO:0007669"/>
    <property type="project" value="UniProtKB-KW"/>
</dbReference>
<protein>
    <submittedName>
        <fullName evidence="2">Aspartate/tyrosine/aromatic aminotransferase</fullName>
    </submittedName>
</protein>
<name>A0A0S6VTY0_9BACT</name>
<dbReference type="Proteomes" id="UP000030700">
    <property type="component" value="Unassembled WGS sequence"/>
</dbReference>
<gene>
    <name evidence="2" type="ORF">U14_00666</name>
</gene>
<proteinExistence type="predicted"/>
<dbReference type="AlphaFoldDB" id="A0A0S6VTY0"/>
<dbReference type="SUPFAM" id="SSF53383">
    <property type="entry name" value="PLP-dependent transferases"/>
    <property type="match status" value="1"/>
</dbReference>
<sequence>MDGQFGAQVYEQSRQLLQQGKDVNQIAKILCDRDPAGHNYGIGIVLDGQGKAAATSPTLLEYFSAEIKNSQDGNYMNSAAIMEQVKIAVLKWQRIPEQYWGQFLLALPSDAGTGAVKTAVEIALLMNPQARVLGLEELGWPAYKAIAKVSRLAVKEFPMDSVIEGEDFLPIYQAGPMNTTGYVQNQETVLARANAAAATNTLLILDRAYSGFEFARLTRTDSYDTIMRKSYERQVQPFIEQGVTFAMAISPTKAFITFALRPCGFLLLYNPDATRHQEMNNALNLAVRARGSSFEHAITRAFAKALVNDLGRLEEEHHKALTRLADAETIWSKLAQGTPIEQYYTEHYAGLFRNLKTREGGEIAIYNEHIYPVLDSGRCRQNITGIPDDEALARKHVQVFAEQCY</sequence>
<dbReference type="InterPro" id="IPR015424">
    <property type="entry name" value="PyrdxlP-dep_Trfase"/>
</dbReference>
<keyword evidence="2" id="KW-0032">Aminotransferase</keyword>
<dbReference type="InterPro" id="IPR004839">
    <property type="entry name" value="Aminotransferase_I/II_large"/>
</dbReference>
<accession>A0A0S6VTY0</accession>
<organism evidence="2 3">
    <name type="scientific">Candidatus Moduliflexus flocculans</name>
    <dbReference type="NCBI Taxonomy" id="1499966"/>
    <lineage>
        <taxon>Bacteria</taxon>
        <taxon>Candidatus Moduliflexota</taxon>
        <taxon>Candidatus Moduliflexia</taxon>
        <taxon>Candidatus Moduliflexales</taxon>
        <taxon>Candidatus Moduliflexaceae</taxon>
    </lineage>
</organism>
<evidence type="ECO:0000259" key="1">
    <source>
        <dbReference type="Pfam" id="PF00155"/>
    </source>
</evidence>
<dbReference type="HOGENOM" id="CLU_679088_0_0_0"/>
<dbReference type="InterPro" id="IPR015421">
    <property type="entry name" value="PyrdxlP-dep_Trfase_major"/>
</dbReference>
<dbReference type="EMBL" id="DF820455">
    <property type="protein sequence ID" value="GAK49444.1"/>
    <property type="molecule type" value="Genomic_DNA"/>
</dbReference>
<dbReference type="Pfam" id="PF00155">
    <property type="entry name" value="Aminotran_1_2"/>
    <property type="match status" value="1"/>
</dbReference>
<evidence type="ECO:0000313" key="2">
    <source>
        <dbReference type="EMBL" id="GAK49444.1"/>
    </source>
</evidence>
<keyword evidence="3" id="KW-1185">Reference proteome</keyword>
<keyword evidence="2" id="KW-0808">Transferase</keyword>
<dbReference type="Gene3D" id="3.40.640.10">
    <property type="entry name" value="Type I PLP-dependent aspartate aminotransferase-like (Major domain)"/>
    <property type="match status" value="1"/>
</dbReference>